<proteinExistence type="predicted"/>
<accession>A0ABV4TBJ7</accession>
<name>A0ABV4TBJ7_9FLAO</name>
<protein>
    <submittedName>
        <fullName evidence="1">Uncharacterized protein</fullName>
    </submittedName>
</protein>
<evidence type="ECO:0000313" key="1">
    <source>
        <dbReference type="EMBL" id="MFA9190384.1"/>
    </source>
</evidence>
<dbReference type="Proteomes" id="UP001574169">
    <property type="component" value="Unassembled WGS sequence"/>
</dbReference>
<organism evidence="1 2">
    <name type="scientific">Flavobacterium zubiriense</name>
    <dbReference type="NCBI Taxonomy" id="3138075"/>
    <lineage>
        <taxon>Bacteria</taxon>
        <taxon>Pseudomonadati</taxon>
        <taxon>Bacteroidota</taxon>
        <taxon>Flavobacteriia</taxon>
        <taxon>Flavobacteriales</taxon>
        <taxon>Flavobacteriaceae</taxon>
        <taxon>Flavobacterium</taxon>
    </lineage>
</organism>
<comment type="caution">
    <text evidence="1">The sequence shown here is derived from an EMBL/GenBank/DDBJ whole genome shotgun (WGS) entry which is preliminary data.</text>
</comment>
<gene>
    <name evidence="1" type="ORF">AAGV28_03290</name>
</gene>
<dbReference type="EMBL" id="JBCFQL010000003">
    <property type="protein sequence ID" value="MFA9190384.1"/>
    <property type="molecule type" value="Genomic_DNA"/>
</dbReference>
<dbReference type="RefSeq" id="WP_373405398.1">
    <property type="nucleotide sequence ID" value="NZ_JBCFQL010000003.1"/>
</dbReference>
<evidence type="ECO:0000313" key="2">
    <source>
        <dbReference type="Proteomes" id="UP001574169"/>
    </source>
</evidence>
<sequence>YTFLKKTKLPKTKKPPVSKRFIRINPKTCGVRKKLPQRAQSFLPLAFIKRQKFAKLSIDLALRTLCF</sequence>
<feature type="non-terminal residue" evidence="1">
    <location>
        <position position="1"/>
    </location>
</feature>
<reference evidence="1 2" key="1">
    <citation type="submission" date="2024-04" db="EMBL/GenBank/DDBJ databases">
        <title>New Clade of Flavobacterium.</title>
        <authorList>
            <person name="Matos L."/>
            <person name="Proenca D.N."/>
            <person name="Fransisco R.M."/>
            <person name="Chung A.P."/>
            <person name="Maccario L."/>
            <person name="Sorensen S.J."/>
            <person name="Morais P.V."/>
        </authorList>
    </citation>
    <scope>NUCLEOTIDE SEQUENCE [LARGE SCALE GENOMIC DNA]</scope>
    <source>
        <strain evidence="1 2">FZUC8N2.13</strain>
    </source>
</reference>
<keyword evidence="2" id="KW-1185">Reference proteome</keyword>